<evidence type="ECO:0000256" key="2">
    <source>
        <dbReference type="PROSITE-ProRule" id="PRU00335"/>
    </source>
</evidence>
<dbReference type="Pfam" id="PF14278">
    <property type="entry name" value="TetR_C_8"/>
    <property type="match status" value="1"/>
</dbReference>
<proteinExistence type="predicted"/>
<dbReference type="InterPro" id="IPR050624">
    <property type="entry name" value="HTH-type_Tx_Regulator"/>
</dbReference>
<dbReference type="SUPFAM" id="SSF46689">
    <property type="entry name" value="Homeodomain-like"/>
    <property type="match status" value="1"/>
</dbReference>
<comment type="caution">
    <text evidence="4">The sequence shown here is derived from an EMBL/GenBank/DDBJ whole genome shotgun (WGS) entry which is preliminary data.</text>
</comment>
<dbReference type="InterPro" id="IPR001647">
    <property type="entry name" value="HTH_TetR"/>
</dbReference>
<dbReference type="Gene3D" id="1.10.357.10">
    <property type="entry name" value="Tetracycline Repressor, domain 2"/>
    <property type="match status" value="1"/>
</dbReference>
<name>A0A1Y5HS21_OLEAN</name>
<dbReference type="InterPro" id="IPR039532">
    <property type="entry name" value="TetR_C_Firmicutes"/>
</dbReference>
<dbReference type="GO" id="GO:0003677">
    <property type="term" value="F:DNA binding"/>
    <property type="evidence" value="ECO:0007669"/>
    <property type="project" value="UniProtKB-UniRule"/>
</dbReference>
<dbReference type="InterPro" id="IPR009057">
    <property type="entry name" value="Homeodomain-like_sf"/>
</dbReference>
<feature type="domain" description="HTH tetR-type" evidence="3">
    <location>
        <begin position="11"/>
        <end position="71"/>
    </location>
</feature>
<dbReference type="AlphaFoldDB" id="A0A1Y5HS21"/>
<gene>
    <name evidence="4" type="ORF">A9R00_07660</name>
</gene>
<reference evidence="5" key="1">
    <citation type="journal article" date="2017" name="Proc. Natl. Acad. Sci. U.S.A.">
        <title>Simulation of Deepwater Horizon oil plume reveals substrate specialization within a complex community of hydrocarbon degraders.</title>
        <authorList>
            <person name="Hu P."/>
            <person name="Dubinsky E.A."/>
            <person name="Probst A.J."/>
            <person name="Wang J."/>
            <person name="Sieber C.M.K."/>
            <person name="Tom L.M."/>
            <person name="Gardinali P."/>
            <person name="Banfield J.F."/>
            <person name="Atlas R.M."/>
            <person name="Andersen G.L."/>
        </authorList>
    </citation>
    <scope>NUCLEOTIDE SEQUENCE [LARGE SCALE GENOMIC DNA]</scope>
</reference>
<dbReference type="Pfam" id="PF00440">
    <property type="entry name" value="TetR_N"/>
    <property type="match status" value="1"/>
</dbReference>
<dbReference type="PANTHER" id="PTHR43479">
    <property type="entry name" value="ACREF/ENVCD OPERON REPRESSOR-RELATED"/>
    <property type="match status" value="1"/>
</dbReference>
<dbReference type="EMBL" id="MABE01000435">
    <property type="protein sequence ID" value="OUS40118.1"/>
    <property type="molecule type" value="Genomic_DNA"/>
</dbReference>
<evidence type="ECO:0000256" key="1">
    <source>
        <dbReference type="ARBA" id="ARBA00023125"/>
    </source>
</evidence>
<keyword evidence="1 2" id="KW-0238">DNA-binding</keyword>
<dbReference type="PANTHER" id="PTHR43479:SF11">
    <property type="entry name" value="ACREF_ENVCD OPERON REPRESSOR-RELATED"/>
    <property type="match status" value="1"/>
</dbReference>
<accession>A0A1Y5HS21</accession>
<evidence type="ECO:0000313" key="4">
    <source>
        <dbReference type="EMBL" id="OUS40118.1"/>
    </source>
</evidence>
<dbReference type="Proteomes" id="UP000227088">
    <property type="component" value="Unassembled WGS sequence"/>
</dbReference>
<feature type="non-terminal residue" evidence="4">
    <location>
        <position position="175"/>
    </location>
</feature>
<sequence length="175" mass="20458">MSSKNEDPRVVRTKALIIQALVQLTDETPYKKIKIQDITQAAKIARQTFYLHYKSKDAVLVDYIDNVFDSFYQEIEGHIIASPEPGDIIAWHLFNQWQQHADFAKLIIAADVEHLVIKSFRNYITRVMGLYIRNHSMQIHDPEALGFMVDYLAGASWMVLQRWIESDFRYPLDKL</sequence>
<evidence type="ECO:0000259" key="3">
    <source>
        <dbReference type="PROSITE" id="PS50977"/>
    </source>
</evidence>
<dbReference type="PROSITE" id="PS50977">
    <property type="entry name" value="HTH_TETR_2"/>
    <property type="match status" value="1"/>
</dbReference>
<organism evidence="4 5">
    <name type="scientific">Oleispira antarctica</name>
    <dbReference type="NCBI Taxonomy" id="188908"/>
    <lineage>
        <taxon>Bacteria</taxon>
        <taxon>Pseudomonadati</taxon>
        <taxon>Pseudomonadota</taxon>
        <taxon>Gammaproteobacteria</taxon>
        <taxon>Oceanospirillales</taxon>
        <taxon>Oceanospirillaceae</taxon>
        <taxon>Oleispira</taxon>
    </lineage>
</organism>
<evidence type="ECO:0000313" key="5">
    <source>
        <dbReference type="Proteomes" id="UP000227088"/>
    </source>
</evidence>
<feature type="DNA-binding region" description="H-T-H motif" evidence="2">
    <location>
        <begin position="34"/>
        <end position="53"/>
    </location>
</feature>
<protein>
    <recommendedName>
        <fullName evidence="3">HTH tetR-type domain-containing protein</fullName>
    </recommendedName>
</protein>